<dbReference type="AlphaFoldDB" id="A0A645EUD9"/>
<gene>
    <name evidence="1" type="ORF">SDC9_152296</name>
</gene>
<reference evidence="1" key="1">
    <citation type="submission" date="2019-08" db="EMBL/GenBank/DDBJ databases">
        <authorList>
            <person name="Kucharzyk K."/>
            <person name="Murdoch R.W."/>
            <person name="Higgins S."/>
            <person name="Loffler F."/>
        </authorList>
    </citation>
    <scope>NUCLEOTIDE SEQUENCE</scope>
</reference>
<organism evidence="1">
    <name type="scientific">bioreactor metagenome</name>
    <dbReference type="NCBI Taxonomy" id="1076179"/>
    <lineage>
        <taxon>unclassified sequences</taxon>
        <taxon>metagenomes</taxon>
        <taxon>ecological metagenomes</taxon>
    </lineage>
</organism>
<proteinExistence type="predicted"/>
<protein>
    <submittedName>
        <fullName evidence="1">Uncharacterized protein</fullName>
    </submittedName>
</protein>
<dbReference type="EMBL" id="VSSQ01050950">
    <property type="protein sequence ID" value="MPN05046.1"/>
    <property type="molecule type" value="Genomic_DNA"/>
</dbReference>
<evidence type="ECO:0000313" key="1">
    <source>
        <dbReference type="EMBL" id="MPN05046.1"/>
    </source>
</evidence>
<name>A0A645EUD9_9ZZZZ</name>
<accession>A0A645EUD9</accession>
<comment type="caution">
    <text evidence="1">The sequence shown here is derived from an EMBL/GenBank/DDBJ whole genome shotgun (WGS) entry which is preliminary data.</text>
</comment>
<sequence>MAAITGVPFINARPSFEVSSTVFISAFNMASLPDILSPLYIASPSPSMTRTILARGARSPLAPKEPFSGIMGWTPLFSISSNVFTVSSLIPENPFANALARSSITPLTVSSGRGFPIEQAWLTIKFL</sequence>